<dbReference type="Gene3D" id="3.40.50.1820">
    <property type="entry name" value="alpha/beta hydrolase"/>
    <property type="match status" value="1"/>
</dbReference>
<dbReference type="STRING" id="444597.BST26_08850"/>
<dbReference type="OrthoDB" id="4379260at2"/>
<evidence type="ECO:0000313" key="1">
    <source>
        <dbReference type="EMBL" id="ORA71190.1"/>
    </source>
</evidence>
<dbReference type="InterPro" id="IPR029058">
    <property type="entry name" value="AB_hydrolase_fold"/>
</dbReference>
<gene>
    <name evidence="1" type="ORF">BST26_08850</name>
</gene>
<dbReference type="Proteomes" id="UP000192801">
    <property type="component" value="Unassembled WGS sequence"/>
</dbReference>
<accession>A0A1X0DH74</accession>
<comment type="caution">
    <text evidence="1">The sequence shown here is derived from an EMBL/GenBank/DDBJ whole genome shotgun (WGS) entry which is preliminary data.</text>
</comment>
<dbReference type="RefSeq" id="WP_083030399.1">
    <property type="nucleotide sequence ID" value="NZ_AP022618.1"/>
</dbReference>
<name>A0A1X0DH74_9MYCO</name>
<sequence>MDLRRRGALIARELGGVLPRSARALAGENWSPTSGSGLRRLGEVALDELVLTGMTLTARPPHVHSDLGAYPGIAAELGALGTAGCYRDPEPLRSTGTRLRQAGRLTFEQIRYVHDPRLPQALAAFGAPAIAVVNVLRHPGGPRPWLVWVHGAGQGNLSDFVVARIRRLHRDLGYNIAMPIQPGHGVRRRWAPTYPDTDPVANVAGMMRAVSETRAVLRWVAPQARTVALSGLSLGSGVAALAAGLEDGIDGVAVYTPIRGLNQMIAAHLHRWGGAADDVGALLNSAEVAALTAVIDPCAMTPRVPPDRRLIVGAWSDRMAFRAPALALQERWGGRLHWHDGSHVGHLMSPRVQAVTEEFLTGLQ</sequence>
<reference evidence="1 2" key="1">
    <citation type="submission" date="2016-12" db="EMBL/GenBank/DDBJ databases">
        <title>The new phylogeny of genus Mycobacterium.</title>
        <authorList>
            <person name="Tortoli E."/>
            <person name="Trovato A."/>
            <person name="Cirillo D.M."/>
        </authorList>
    </citation>
    <scope>NUCLEOTIDE SEQUENCE [LARGE SCALE GENOMIC DNA]</scope>
    <source>
        <strain evidence="1 2">DSM 45130</strain>
    </source>
</reference>
<dbReference type="AlphaFoldDB" id="A0A1X0DH74"/>
<keyword evidence="2" id="KW-1185">Reference proteome</keyword>
<dbReference type="SUPFAM" id="SSF53474">
    <property type="entry name" value="alpha/beta-Hydrolases"/>
    <property type="match status" value="1"/>
</dbReference>
<keyword evidence="1" id="KW-0378">Hydrolase</keyword>
<dbReference type="EMBL" id="MVHS01000015">
    <property type="protein sequence ID" value="ORA71190.1"/>
    <property type="molecule type" value="Genomic_DNA"/>
</dbReference>
<protein>
    <submittedName>
        <fullName evidence="1">Alpha/beta hydrolase</fullName>
    </submittedName>
</protein>
<evidence type="ECO:0000313" key="2">
    <source>
        <dbReference type="Proteomes" id="UP000192801"/>
    </source>
</evidence>
<dbReference type="GO" id="GO:0016787">
    <property type="term" value="F:hydrolase activity"/>
    <property type="evidence" value="ECO:0007669"/>
    <property type="project" value="UniProtKB-KW"/>
</dbReference>
<organism evidence="1 2">
    <name type="scientific">Mycolicibacterium insubricum</name>
    <dbReference type="NCBI Taxonomy" id="444597"/>
    <lineage>
        <taxon>Bacteria</taxon>
        <taxon>Bacillati</taxon>
        <taxon>Actinomycetota</taxon>
        <taxon>Actinomycetes</taxon>
        <taxon>Mycobacteriales</taxon>
        <taxon>Mycobacteriaceae</taxon>
        <taxon>Mycolicibacterium</taxon>
    </lineage>
</organism>
<proteinExistence type="predicted"/>